<evidence type="ECO:0000313" key="2">
    <source>
        <dbReference type="EMBL" id="QWZ07805.1"/>
    </source>
</evidence>
<evidence type="ECO:0000313" key="3">
    <source>
        <dbReference type="Proteomes" id="UP000683575"/>
    </source>
</evidence>
<evidence type="ECO:0000256" key="1">
    <source>
        <dbReference type="SAM" id="Phobius"/>
    </source>
</evidence>
<protein>
    <recommendedName>
        <fullName evidence="4">NERD domain-containing protein</fullName>
    </recommendedName>
</protein>
<keyword evidence="1" id="KW-0472">Membrane</keyword>
<feature type="transmembrane region" description="Helical" evidence="1">
    <location>
        <begin position="21"/>
        <end position="48"/>
    </location>
</feature>
<name>A0A975XZV6_9ACTN</name>
<keyword evidence="1" id="KW-1133">Transmembrane helix</keyword>
<evidence type="ECO:0008006" key="4">
    <source>
        <dbReference type="Google" id="ProtNLM"/>
    </source>
</evidence>
<accession>A0A975XZV6</accession>
<sequence length="262" mass="29586">MTRYRPFSRREFRRRFLQWSRANLLLIALLTAGVVGLLTLEFFLFTVVMTPNAFTWWLLGVVQATLVAILLHLLHAAFLANDGQAIWHLRGAWGEENTRSELQRAKRKRLIWGWVDSINLQAGDLDHLVVTRNGGLVAIDSKWRNNASDTIDMAKAATKAQMRAEALARTLFKSERGARHRAKINPLRVTPVVVLWGAAHHGVPDGANVDGIDFVSGRRLVEWLTRLQDQPVSQSAATDVVRRLEDYRAASWDHTQKVPLGS</sequence>
<dbReference type="KEGG" id="nps:KRR39_20830"/>
<dbReference type="AlphaFoldDB" id="A0A975XZV6"/>
<proteinExistence type="predicted"/>
<dbReference type="Proteomes" id="UP000683575">
    <property type="component" value="Chromosome"/>
</dbReference>
<reference evidence="2" key="1">
    <citation type="submission" date="2021-06" db="EMBL/GenBank/DDBJ databases">
        <title>Complete genome sequence of Nocardioides sp. G188.</title>
        <authorList>
            <person name="Im W.-T."/>
        </authorList>
    </citation>
    <scope>NUCLEOTIDE SEQUENCE</scope>
    <source>
        <strain evidence="2">G188</strain>
    </source>
</reference>
<dbReference type="RefSeq" id="WP_216939315.1">
    <property type="nucleotide sequence ID" value="NZ_CP077062.1"/>
</dbReference>
<organism evidence="2 3">
    <name type="scientific">Nocardioides panacis</name>
    <dbReference type="NCBI Taxonomy" id="2849501"/>
    <lineage>
        <taxon>Bacteria</taxon>
        <taxon>Bacillati</taxon>
        <taxon>Actinomycetota</taxon>
        <taxon>Actinomycetes</taxon>
        <taxon>Propionibacteriales</taxon>
        <taxon>Nocardioidaceae</taxon>
        <taxon>Nocardioides</taxon>
    </lineage>
</organism>
<dbReference type="EMBL" id="CP077062">
    <property type="protein sequence ID" value="QWZ07805.1"/>
    <property type="molecule type" value="Genomic_DNA"/>
</dbReference>
<keyword evidence="3" id="KW-1185">Reference proteome</keyword>
<keyword evidence="1" id="KW-0812">Transmembrane</keyword>
<gene>
    <name evidence="2" type="ORF">KRR39_20830</name>
</gene>
<feature type="transmembrane region" description="Helical" evidence="1">
    <location>
        <begin position="54"/>
        <end position="80"/>
    </location>
</feature>